<accession>A0ACC0U8X5</accession>
<organism evidence="1 2">
    <name type="scientific">Russula earlei</name>
    <dbReference type="NCBI Taxonomy" id="71964"/>
    <lineage>
        <taxon>Eukaryota</taxon>
        <taxon>Fungi</taxon>
        <taxon>Dikarya</taxon>
        <taxon>Basidiomycota</taxon>
        <taxon>Agaricomycotina</taxon>
        <taxon>Agaricomycetes</taxon>
        <taxon>Russulales</taxon>
        <taxon>Russulaceae</taxon>
        <taxon>Russula</taxon>
    </lineage>
</organism>
<gene>
    <name evidence="1" type="ORF">F5148DRAFT_104161</name>
</gene>
<sequence>MTLHNSLKTVYDQIPSLPSGLAQTSSPSAHTATTTCVPSGGMVEGEKSVHSQGEFGREQTSLGNATINMLPDDALLEIFYFYMNDWRALKSAWHTLVHVCQRWRYVVFGSPRSLNLRLVYSGNRPMSEMLDIWPSLPLLVTLPLMDWRSRLLFSEPCWYNIPAALDSEHRDRICEIDLYRVPGSHWDIFSAAMQKTFPELACLRIMVADYRAPVFPDSFLGGSAPNLRELCLRNSPFPGMKRLLLSSANHLADLSLMDIPHSGYISPEAMGTALSAMTRLETLLLQFSSPLSRPRPASRPRPPLTRPVLPALTHLGFRGAHEYLEVLVAHIDAPHLYNLLHRPCRKLQGIRSCGGFHSSSRRSVHTIPTARGSPSREAAQVGGPV</sequence>
<reference evidence="1" key="1">
    <citation type="submission" date="2021-03" db="EMBL/GenBank/DDBJ databases">
        <title>Evolutionary priming and transition to the ectomycorrhizal habit in an iconic lineage of mushroom-forming fungi: is preadaptation a requirement?</title>
        <authorList>
            <consortium name="DOE Joint Genome Institute"/>
            <person name="Looney B.P."/>
            <person name="Miyauchi S."/>
            <person name="Morin E."/>
            <person name="Drula E."/>
            <person name="Courty P.E."/>
            <person name="Chicoki N."/>
            <person name="Fauchery L."/>
            <person name="Kohler A."/>
            <person name="Kuo A."/>
            <person name="LaButti K."/>
            <person name="Pangilinan J."/>
            <person name="Lipzen A."/>
            <person name="Riley R."/>
            <person name="Andreopoulos W."/>
            <person name="He G."/>
            <person name="Johnson J."/>
            <person name="Barry K.W."/>
            <person name="Grigoriev I.V."/>
            <person name="Nagy L."/>
            <person name="Hibbett D."/>
            <person name="Henrissat B."/>
            <person name="Matheny P.B."/>
            <person name="Labbe J."/>
            <person name="Martin A.F."/>
        </authorList>
    </citation>
    <scope>NUCLEOTIDE SEQUENCE</scope>
    <source>
        <strain evidence="1">BPL698</strain>
    </source>
</reference>
<dbReference type="Proteomes" id="UP001207468">
    <property type="component" value="Unassembled WGS sequence"/>
</dbReference>
<dbReference type="EMBL" id="JAGFNK010000121">
    <property type="protein sequence ID" value="KAI9507539.1"/>
    <property type="molecule type" value="Genomic_DNA"/>
</dbReference>
<keyword evidence="2" id="KW-1185">Reference proteome</keyword>
<evidence type="ECO:0000313" key="1">
    <source>
        <dbReference type="EMBL" id="KAI9507539.1"/>
    </source>
</evidence>
<evidence type="ECO:0000313" key="2">
    <source>
        <dbReference type="Proteomes" id="UP001207468"/>
    </source>
</evidence>
<protein>
    <submittedName>
        <fullName evidence="1">Uncharacterized protein</fullName>
    </submittedName>
</protein>
<comment type="caution">
    <text evidence="1">The sequence shown here is derived from an EMBL/GenBank/DDBJ whole genome shotgun (WGS) entry which is preliminary data.</text>
</comment>
<name>A0ACC0U8X5_9AGAM</name>
<proteinExistence type="predicted"/>